<comment type="caution">
    <text evidence="2">The sequence shown here is derived from an EMBL/GenBank/DDBJ whole genome shotgun (WGS) entry which is preliminary data.</text>
</comment>
<proteinExistence type="predicted"/>
<dbReference type="RefSeq" id="WP_152423792.1">
    <property type="nucleotide sequence ID" value="NZ_BMLZ01000021.1"/>
</dbReference>
<keyword evidence="4" id="KW-1185">Reference proteome</keyword>
<dbReference type="Proteomes" id="UP000630135">
    <property type="component" value="Unassembled WGS sequence"/>
</dbReference>
<reference evidence="2" key="4">
    <citation type="submission" date="2023-08" db="EMBL/GenBank/DDBJ databases">
        <authorList>
            <person name="Sun Q."/>
            <person name="Zhou Y."/>
        </authorList>
    </citation>
    <scope>NUCLEOTIDE SEQUENCE</scope>
    <source>
        <strain evidence="3">CGMCC 1.8884</strain>
        <strain evidence="2">CGMCC 1.8885</strain>
    </source>
</reference>
<dbReference type="InterPro" id="IPR010985">
    <property type="entry name" value="Ribbon_hlx_hlx"/>
</dbReference>
<dbReference type="GO" id="GO:0006355">
    <property type="term" value="P:regulation of DNA-templated transcription"/>
    <property type="evidence" value="ECO:0007669"/>
    <property type="project" value="InterPro"/>
</dbReference>
<feature type="region of interest" description="Disordered" evidence="1">
    <location>
        <begin position="1"/>
        <end position="38"/>
    </location>
</feature>
<dbReference type="AlphaFoldDB" id="A0AAV4K525"/>
<evidence type="ECO:0000313" key="4">
    <source>
        <dbReference type="Proteomes" id="UP000630135"/>
    </source>
</evidence>
<evidence type="ECO:0000313" key="5">
    <source>
        <dbReference type="Proteomes" id="UP000652720"/>
    </source>
</evidence>
<reference evidence="2" key="2">
    <citation type="journal article" date="2014" name="Int. J. Syst. Evol. Microbiol.">
        <title>Complete genome sequence of Corynebacterium casei LMG S-19264T (=DSM 44701T), isolated from a smear-ripened cheese.</title>
        <authorList>
            <consortium name="US DOE Joint Genome Institute (JGI-PGF)"/>
            <person name="Walter F."/>
            <person name="Albersmeier A."/>
            <person name="Kalinowski J."/>
            <person name="Ruckert C."/>
        </authorList>
    </citation>
    <scope>NUCLEOTIDE SEQUENCE</scope>
    <source>
        <strain evidence="2">CGMCC 1.8885</strain>
    </source>
</reference>
<sequence>MSNKGGRFDTQLSRLKAGAGAEPRNETVQKEQPVSVPTMEREKFTTYIKPGMKLKLKLAVAKEGRKQYEVLDEMLEEWLERHHPDLL</sequence>
<evidence type="ECO:0000256" key="1">
    <source>
        <dbReference type="SAM" id="MobiDB-lite"/>
    </source>
</evidence>
<dbReference type="SUPFAM" id="SSF47598">
    <property type="entry name" value="Ribbon-helix-helix"/>
    <property type="match status" value="1"/>
</dbReference>
<evidence type="ECO:0000313" key="3">
    <source>
        <dbReference type="EMBL" id="GGP30201.1"/>
    </source>
</evidence>
<evidence type="ECO:0008006" key="6">
    <source>
        <dbReference type="Google" id="ProtNLM"/>
    </source>
</evidence>
<reference evidence="3" key="1">
    <citation type="journal article" date="2014" name="Int. J. Syst. Evol. Microbiol.">
        <title>Complete genome of a new Firmicutes species belonging to the dominant human colonic microbiota ('Ruminococcus bicirculans') reveals two chromosomes and a selective capacity to utilize plant glucans.</title>
        <authorList>
            <consortium name="NISC Comparative Sequencing Program"/>
            <person name="Wegmann U."/>
            <person name="Louis P."/>
            <person name="Goesmann A."/>
            <person name="Henrissat B."/>
            <person name="Duncan S.H."/>
            <person name="Flint H.J."/>
        </authorList>
    </citation>
    <scope>NUCLEOTIDE SEQUENCE</scope>
    <source>
        <strain evidence="3">CGMCC 1.8884</strain>
    </source>
</reference>
<dbReference type="Gene3D" id="1.10.1220.10">
    <property type="entry name" value="Met repressor-like"/>
    <property type="match status" value="1"/>
</dbReference>
<organism evidence="2 5">
    <name type="scientific">Deinococcus wulumuqiensis</name>
    <dbReference type="NCBI Taxonomy" id="980427"/>
    <lineage>
        <taxon>Bacteria</taxon>
        <taxon>Thermotogati</taxon>
        <taxon>Deinococcota</taxon>
        <taxon>Deinococci</taxon>
        <taxon>Deinococcales</taxon>
        <taxon>Deinococcaceae</taxon>
        <taxon>Deinococcus</taxon>
    </lineage>
</organism>
<dbReference type="GeneID" id="59166841"/>
<reference evidence="4" key="3">
    <citation type="journal article" date="2019" name="Int. J. Syst. Evol. Microbiol.">
        <title>The Global Catalogue of Microorganisms (GCM) 10K type strain sequencing project: providing services to taxonomists for standard genome sequencing and annotation.</title>
        <authorList>
            <consortium name="The Broad Institute Genomics Platform"/>
            <consortium name="The Broad Institute Genome Sequencing Center for Infectious Disease"/>
            <person name="Wu L."/>
            <person name="Ma J."/>
        </authorList>
    </citation>
    <scope>NUCLEOTIDE SEQUENCE [LARGE SCALE GENOMIC DNA]</scope>
    <source>
        <strain evidence="4">CGMCC 1.8884</strain>
    </source>
</reference>
<dbReference type="Proteomes" id="UP000652720">
    <property type="component" value="Unassembled WGS sequence"/>
</dbReference>
<name>A0AAV4K525_9DEIO</name>
<protein>
    <recommendedName>
        <fullName evidence="6">Chromosome partitioning protein ParB</fullName>
    </recommendedName>
</protein>
<dbReference type="InterPro" id="IPR013321">
    <property type="entry name" value="Arc_rbn_hlx_hlx"/>
</dbReference>
<dbReference type="EMBL" id="BMMA01000019">
    <property type="protein sequence ID" value="GGI86038.1"/>
    <property type="molecule type" value="Genomic_DNA"/>
</dbReference>
<accession>A0AAV4K525</accession>
<gene>
    <name evidence="3" type="ORF">GCM10008021_18520</name>
    <name evidence="2" type="ORF">GCM10010914_20570</name>
</gene>
<evidence type="ECO:0000313" key="2">
    <source>
        <dbReference type="EMBL" id="GGI86038.1"/>
    </source>
</evidence>
<dbReference type="EMBL" id="BMLZ01000021">
    <property type="protein sequence ID" value="GGP30201.1"/>
    <property type="molecule type" value="Genomic_DNA"/>
</dbReference>